<sequence length="600" mass="65998">MKQEAIGQICAFDDTAEQKHADARLREAEAALQATTEWAQVTLNSIGDAVVTTDLECRVTYLNRVAETLTGWSSADALGKPLAQVLTLIHGQTFQPATNPAQRAMEENRTVGLAMDCVLIRQDGSQLQIEDSAAPIHDREGCLKGAVIVFHDACHSPTHATKLAYQAQHDALTELPNRILLSERLSQAIGLAKRHTHQVALLYLDLDNFKTINDSLGHAVGDFLLQSVAGRLSESVRDTDTVCRQGGDEFVVLLSEVEKPQDAVRIAKKILSTLAEPYQICSNELHVTISIGVSLYPDHGTDEHTLLHNADTAMYHAKKSGRNNYQLFSAEMNDLRVQNSHLESQLQMALKADDLFLNFQPRINIATGDVVSAEALVRWQNPTHGLMQPSAFLPVAEARGLMVPIGYWVLGETCRRLQAWRREGGDIVPIAVNMSAMQLRDKTLPARVAEILSKTGLDPHFLEMEVSESSLMHLYTNASISTLLELNHMGIRIAIDDFGAGNLCPKHLQCFPIDTVNIAPCFTHGMLDNREDALLVKSLINFGQNLSLRVSAKGVETLEQLDHLELQGCDGAQGFLFSKPLSATDFHALLGSDRQCLPVF</sequence>
<dbReference type="SMART" id="SM00052">
    <property type="entry name" value="EAL"/>
    <property type="match status" value="1"/>
</dbReference>
<dbReference type="InterPro" id="IPR043128">
    <property type="entry name" value="Rev_trsase/Diguanyl_cyclase"/>
</dbReference>
<dbReference type="NCBIfam" id="TIGR00229">
    <property type="entry name" value="sensory_box"/>
    <property type="match status" value="1"/>
</dbReference>
<dbReference type="GO" id="GO:0003824">
    <property type="term" value="F:catalytic activity"/>
    <property type="evidence" value="ECO:0007669"/>
    <property type="project" value="UniProtKB-ARBA"/>
</dbReference>
<dbReference type="NCBIfam" id="TIGR00254">
    <property type="entry name" value="GGDEF"/>
    <property type="match status" value="1"/>
</dbReference>
<evidence type="ECO:0000256" key="1">
    <source>
        <dbReference type="ARBA" id="ARBA00001946"/>
    </source>
</evidence>
<evidence type="ECO:0000259" key="2">
    <source>
        <dbReference type="PROSITE" id="PS50112"/>
    </source>
</evidence>
<feature type="domain" description="GGDEF" evidence="4">
    <location>
        <begin position="197"/>
        <end position="330"/>
    </location>
</feature>
<dbReference type="CDD" id="cd01949">
    <property type="entry name" value="GGDEF"/>
    <property type="match status" value="1"/>
</dbReference>
<dbReference type="PANTHER" id="PTHR44757:SF2">
    <property type="entry name" value="BIOFILM ARCHITECTURE MAINTENANCE PROTEIN MBAA"/>
    <property type="match status" value="1"/>
</dbReference>
<dbReference type="SMART" id="SM00091">
    <property type="entry name" value="PAS"/>
    <property type="match status" value="1"/>
</dbReference>
<dbReference type="Gene3D" id="3.20.20.450">
    <property type="entry name" value="EAL domain"/>
    <property type="match status" value="1"/>
</dbReference>
<dbReference type="PROSITE" id="PS50112">
    <property type="entry name" value="PAS"/>
    <property type="match status" value="1"/>
</dbReference>
<evidence type="ECO:0000259" key="3">
    <source>
        <dbReference type="PROSITE" id="PS50883"/>
    </source>
</evidence>
<name>A0A7Z0LJG9_9GAMM</name>
<dbReference type="SUPFAM" id="SSF141868">
    <property type="entry name" value="EAL domain-like"/>
    <property type="match status" value="1"/>
</dbReference>
<comment type="cofactor">
    <cofactor evidence="1">
        <name>Mg(2+)</name>
        <dbReference type="ChEBI" id="CHEBI:18420"/>
    </cofactor>
</comment>
<dbReference type="InterPro" id="IPR052155">
    <property type="entry name" value="Biofilm_reg_signaling"/>
</dbReference>
<dbReference type="SMART" id="SM00267">
    <property type="entry name" value="GGDEF"/>
    <property type="match status" value="1"/>
</dbReference>
<dbReference type="PANTHER" id="PTHR44757">
    <property type="entry name" value="DIGUANYLATE CYCLASE DGCP"/>
    <property type="match status" value="1"/>
</dbReference>
<evidence type="ECO:0000313" key="5">
    <source>
        <dbReference type="EMBL" id="NYS60075.1"/>
    </source>
</evidence>
<protein>
    <submittedName>
        <fullName evidence="5">EAL domain-containing protein</fullName>
    </submittedName>
</protein>
<proteinExistence type="predicted"/>
<dbReference type="PROSITE" id="PS50883">
    <property type="entry name" value="EAL"/>
    <property type="match status" value="1"/>
</dbReference>
<dbReference type="SUPFAM" id="SSF55073">
    <property type="entry name" value="Nucleotide cyclase"/>
    <property type="match status" value="1"/>
</dbReference>
<dbReference type="Gene3D" id="3.30.70.270">
    <property type="match status" value="1"/>
</dbReference>
<dbReference type="GO" id="GO:0006355">
    <property type="term" value="P:regulation of DNA-templated transcription"/>
    <property type="evidence" value="ECO:0007669"/>
    <property type="project" value="InterPro"/>
</dbReference>
<accession>A0A7Z0LJG9</accession>
<dbReference type="AlphaFoldDB" id="A0A7Z0LJG9"/>
<dbReference type="Pfam" id="PF00563">
    <property type="entry name" value="EAL"/>
    <property type="match status" value="1"/>
</dbReference>
<feature type="domain" description="EAL" evidence="3">
    <location>
        <begin position="339"/>
        <end position="594"/>
    </location>
</feature>
<evidence type="ECO:0000259" key="4">
    <source>
        <dbReference type="PROSITE" id="PS50887"/>
    </source>
</evidence>
<dbReference type="InterPro" id="IPR035919">
    <property type="entry name" value="EAL_sf"/>
</dbReference>
<dbReference type="InterPro" id="IPR029787">
    <property type="entry name" value="Nucleotide_cyclase"/>
</dbReference>
<gene>
    <name evidence="5" type="ORF">HZS81_04775</name>
</gene>
<dbReference type="InterPro" id="IPR000014">
    <property type="entry name" value="PAS"/>
</dbReference>
<dbReference type="CDD" id="cd00130">
    <property type="entry name" value="PAS"/>
    <property type="match status" value="1"/>
</dbReference>
<dbReference type="InterPro" id="IPR000160">
    <property type="entry name" value="GGDEF_dom"/>
</dbReference>
<dbReference type="CDD" id="cd01948">
    <property type="entry name" value="EAL"/>
    <property type="match status" value="1"/>
</dbReference>
<dbReference type="SUPFAM" id="SSF55785">
    <property type="entry name" value="PYP-like sensor domain (PAS domain)"/>
    <property type="match status" value="1"/>
</dbReference>
<feature type="domain" description="PAS" evidence="2">
    <location>
        <begin position="35"/>
        <end position="108"/>
    </location>
</feature>
<dbReference type="PROSITE" id="PS50887">
    <property type="entry name" value="GGDEF"/>
    <property type="match status" value="1"/>
</dbReference>
<evidence type="ECO:0000313" key="6">
    <source>
        <dbReference type="Proteomes" id="UP000586119"/>
    </source>
</evidence>
<dbReference type="Gene3D" id="3.30.450.20">
    <property type="entry name" value="PAS domain"/>
    <property type="match status" value="1"/>
</dbReference>
<dbReference type="InterPro" id="IPR001633">
    <property type="entry name" value="EAL_dom"/>
</dbReference>
<comment type="caution">
    <text evidence="5">The sequence shown here is derived from an EMBL/GenBank/DDBJ whole genome shotgun (WGS) entry which is preliminary data.</text>
</comment>
<dbReference type="InterPro" id="IPR035965">
    <property type="entry name" value="PAS-like_dom_sf"/>
</dbReference>
<dbReference type="RefSeq" id="WP_179929388.1">
    <property type="nucleotide sequence ID" value="NZ_JACCDF010000002.1"/>
</dbReference>
<reference evidence="5 6" key="1">
    <citation type="journal article" date="2015" name="Int. J. Syst. Evol. Microbiol.">
        <title>Halomonas salicampi sp. nov., a halotolerant and alkalitolerant bacterium isolated from a saltern soil.</title>
        <authorList>
            <person name="Lee J.C."/>
            <person name="Kim Y.S."/>
            <person name="Yun B.S."/>
            <person name="Whang K.S."/>
        </authorList>
    </citation>
    <scope>NUCLEOTIDE SEQUENCE [LARGE SCALE GENOMIC DNA]</scope>
    <source>
        <strain evidence="5 6">BH103</strain>
    </source>
</reference>
<dbReference type="Pfam" id="PF00990">
    <property type="entry name" value="GGDEF"/>
    <property type="match status" value="1"/>
</dbReference>
<keyword evidence="6" id="KW-1185">Reference proteome</keyword>
<dbReference type="Pfam" id="PF00989">
    <property type="entry name" value="PAS"/>
    <property type="match status" value="1"/>
</dbReference>
<dbReference type="FunFam" id="3.30.70.270:FF:000001">
    <property type="entry name" value="Diguanylate cyclase domain protein"/>
    <property type="match status" value="1"/>
</dbReference>
<dbReference type="InterPro" id="IPR013767">
    <property type="entry name" value="PAS_fold"/>
</dbReference>
<dbReference type="EMBL" id="JACCDF010000002">
    <property type="protein sequence ID" value="NYS60075.1"/>
    <property type="molecule type" value="Genomic_DNA"/>
</dbReference>
<organism evidence="5 6">
    <name type="scientific">Vreelandella salicampi</name>
    <dbReference type="NCBI Taxonomy" id="1449798"/>
    <lineage>
        <taxon>Bacteria</taxon>
        <taxon>Pseudomonadati</taxon>
        <taxon>Pseudomonadota</taxon>
        <taxon>Gammaproteobacteria</taxon>
        <taxon>Oceanospirillales</taxon>
        <taxon>Halomonadaceae</taxon>
        <taxon>Vreelandella</taxon>
    </lineage>
</organism>
<dbReference type="Proteomes" id="UP000586119">
    <property type="component" value="Unassembled WGS sequence"/>
</dbReference>